<organism evidence="4 5">
    <name type="scientific">Lithohypha guttulata</name>
    <dbReference type="NCBI Taxonomy" id="1690604"/>
    <lineage>
        <taxon>Eukaryota</taxon>
        <taxon>Fungi</taxon>
        <taxon>Dikarya</taxon>
        <taxon>Ascomycota</taxon>
        <taxon>Pezizomycotina</taxon>
        <taxon>Eurotiomycetes</taxon>
        <taxon>Chaetothyriomycetidae</taxon>
        <taxon>Chaetothyriales</taxon>
        <taxon>Trichomeriaceae</taxon>
        <taxon>Lithohypha</taxon>
    </lineage>
</organism>
<name>A0AAN7SY35_9EURO</name>
<keyword evidence="3" id="KW-0732">Signal</keyword>
<protein>
    <submittedName>
        <fullName evidence="4">Uncharacterized protein</fullName>
    </submittedName>
</protein>
<proteinExistence type="predicted"/>
<evidence type="ECO:0000313" key="4">
    <source>
        <dbReference type="EMBL" id="KAK5084561.1"/>
    </source>
</evidence>
<gene>
    <name evidence="4" type="ORF">LTR05_005639</name>
</gene>
<feature type="signal peptide" evidence="3">
    <location>
        <begin position="1"/>
        <end position="23"/>
    </location>
</feature>
<dbReference type="EMBL" id="JAVRRJ010000005">
    <property type="protein sequence ID" value="KAK5084561.1"/>
    <property type="molecule type" value="Genomic_DNA"/>
</dbReference>
<evidence type="ECO:0000313" key="5">
    <source>
        <dbReference type="Proteomes" id="UP001309876"/>
    </source>
</evidence>
<keyword evidence="2" id="KW-1133">Transmembrane helix</keyword>
<dbReference type="Gene3D" id="1.20.5.70">
    <property type="match status" value="1"/>
</dbReference>
<sequence>MVFKQLQLACSTFLLSFITSVSAQATATSSEYGIVSAAGKPQTTQSIIYSIQGSGIAVASITLPTGSSSSAANTASTSGIVLSGTGGSLTSDKDHGLSTPAILGIVFAVILAIVGIIVFTIVVHRRRRKALSGAKRKSIMDVEFASPRVLPQNVTRVEPNVEKTPNVGYFDVAKPLPAVVRTSIPAQKASKPLEEDRLSRSSTIIADAAEIAQINRQVSTHQRKPKESREGQRHRNAALQILITNEHNRTSVLPYSPLASHRTISVDLEPGLPPRVQCPDGDGDTSAKRPSKL</sequence>
<reference evidence="4 5" key="1">
    <citation type="submission" date="2023-08" db="EMBL/GenBank/DDBJ databases">
        <title>Black Yeasts Isolated from many extreme environments.</title>
        <authorList>
            <person name="Coleine C."/>
            <person name="Stajich J.E."/>
            <person name="Selbmann L."/>
        </authorList>
    </citation>
    <scope>NUCLEOTIDE SEQUENCE [LARGE SCALE GENOMIC DNA]</scope>
    <source>
        <strain evidence="4 5">CCFEE 5910</strain>
    </source>
</reference>
<feature type="region of interest" description="Disordered" evidence="1">
    <location>
        <begin position="268"/>
        <end position="293"/>
    </location>
</feature>
<keyword evidence="2" id="KW-0472">Membrane</keyword>
<dbReference type="AlphaFoldDB" id="A0AAN7SY35"/>
<feature type="chain" id="PRO_5043021865" evidence="3">
    <location>
        <begin position="24"/>
        <end position="293"/>
    </location>
</feature>
<feature type="transmembrane region" description="Helical" evidence="2">
    <location>
        <begin position="101"/>
        <end position="123"/>
    </location>
</feature>
<keyword evidence="5" id="KW-1185">Reference proteome</keyword>
<evidence type="ECO:0000256" key="3">
    <source>
        <dbReference type="SAM" id="SignalP"/>
    </source>
</evidence>
<comment type="caution">
    <text evidence="4">The sequence shown here is derived from an EMBL/GenBank/DDBJ whole genome shotgun (WGS) entry which is preliminary data.</text>
</comment>
<evidence type="ECO:0000256" key="2">
    <source>
        <dbReference type="SAM" id="Phobius"/>
    </source>
</evidence>
<keyword evidence="2" id="KW-0812">Transmembrane</keyword>
<dbReference type="Proteomes" id="UP001309876">
    <property type="component" value="Unassembled WGS sequence"/>
</dbReference>
<evidence type="ECO:0000256" key="1">
    <source>
        <dbReference type="SAM" id="MobiDB-lite"/>
    </source>
</evidence>
<accession>A0AAN7SY35</accession>